<organism evidence="1 2">
    <name type="scientific">Paragonimus skrjabini miyazakii</name>
    <dbReference type="NCBI Taxonomy" id="59628"/>
    <lineage>
        <taxon>Eukaryota</taxon>
        <taxon>Metazoa</taxon>
        <taxon>Spiralia</taxon>
        <taxon>Lophotrochozoa</taxon>
        <taxon>Platyhelminthes</taxon>
        <taxon>Trematoda</taxon>
        <taxon>Digenea</taxon>
        <taxon>Plagiorchiida</taxon>
        <taxon>Troglotremata</taxon>
        <taxon>Troglotrematidae</taxon>
        <taxon>Paragonimus</taxon>
    </lineage>
</organism>
<dbReference type="EMBL" id="JTDE01002966">
    <property type="protein sequence ID" value="KAF7256624.1"/>
    <property type="molecule type" value="Genomic_DNA"/>
</dbReference>
<keyword evidence="2" id="KW-1185">Reference proteome</keyword>
<proteinExistence type="predicted"/>
<evidence type="ECO:0000313" key="2">
    <source>
        <dbReference type="Proteomes" id="UP000822476"/>
    </source>
</evidence>
<comment type="caution">
    <text evidence="1">The sequence shown here is derived from an EMBL/GenBank/DDBJ whole genome shotgun (WGS) entry which is preliminary data.</text>
</comment>
<sequence length="66" mass="8148">MTINKFIPNVRSLQFHWHTRWTEYDVSKFGSKVEVPKLGYKILTERVRRESAWFHLKHKNIFLFVR</sequence>
<reference evidence="1" key="1">
    <citation type="submission" date="2019-07" db="EMBL/GenBank/DDBJ databases">
        <title>Annotation for the trematode Paragonimus miyazaki's.</title>
        <authorList>
            <person name="Choi Y.-J."/>
        </authorList>
    </citation>
    <scope>NUCLEOTIDE SEQUENCE</scope>
    <source>
        <strain evidence="1">Japan</strain>
    </source>
</reference>
<accession>A0A8S9YPJ7</accession>
<dbReference type="Proteomes" id="UP000822476">
    <property type="component" value="Unassembled WGS sequence"/>
</dbReference>
<evidence type="ECO:0000313" key="1">
    <source>
        <dbReference type="EMBL" id="KAF7256624.1"/>
    </source>
</evidence>
<dbReference type="AlphaFoldDB" id="A0A8S9YPJ7"/>
<gene>
    <name evidence="1" type="ORF">EG68_07475</name>
</gene>
<name>A0A8S9YPJ7_9TREM</name>
<protein>
    <submittedName>
        <fullName evidence="1">Uncharacterized protein</fullName>
    </submittedName>
</protein>